<dbReference type="AlphaFoldDB" id="A0A7J9NVL5"/>
<accession>A0A7J9NVL5</accession>
<evidence type="ECO:0000313" key="1">
    <source>
        <dbReference type="EMBL" id="MBA2851718.1"/>
    </source>
</evidence>
<protein>
    <submittedName>
        <fullName evidence="1">Uncharacterized protein</fullName>
    </submittedName>
</protein>
<dbReference type="EMBL" id="JACDUH010000003">
    <property type="protein sequence ID" value="MBA2851718.1"/>
    <property type="molecule type" value="Genomic_DNA"/>
</dbReference>
<proteinExistence type="predicted"/>
<organism evidence="1 2">
    <name type="scientific">Methanococcus maripaludis</name>
    <name type="common">Methanococcus deltae</name>
    <dbReference type="NCBI Taxonomy" id="39152"/>
    <lineage>
        <taxon>Archaea</taxon>
        <taxon>Methanobacteriati</taxon>
        <taxon>Methanobacteriota</taxon>
        <taxon>Methanomada group</taxon>
        <taxon>Methanococci</taxon>
        <taxon>Methanococcales</taxon>
        <taxon>Methanococcaceae</taxon>
        <taxon>Methanococcus</taxon>
    </lineage>
</organism>
<reference evidence="1 2" key="1">
    <citation type="submission" date="2020-07" db="EMBL/GenBank/DDBJ databases">
        <title>Genomic Encyclopedia of Type Strains, Phase IV (KMG-V): Genome sequencing to study the core and pangenomes of soil and plant-associated prokaryotes.</title>
        <authorList>
            <person name="Whitman W."/>
        </authorList>
    </citation>
    <scope>NUCLEOTIDE SEQUENCE [LARGE SCALE GENOMIC DNA]</scope>
    <source>
        <strain evidence="1 2">A1</strain>
    </source>
</reference>
<comment type="caution">
    <text evidence="1">The sequence shown here is derived from an EMBL/GenBank/DDBJ whole genome shotgun (WGS) entry which is preliminary data.</text>
</comment>
<name>A0A7J9NVL5_METMI</name>
<evidence type="ECO:0000313" key="2">
    <source>
        <dbReference type="Proteomes" id="UP000564425"/>
    </source>
</evidence>
<gene>
    <name evidence="1" type="ORF">HNP86_001877</name>
</gene>
<dbReference type="Proteomes" id="UP000564425">
    <property type="component" value="Unassembled WGS sequence"/>
</dbReference>
<sequence>MSLYSDVKALKTEGKTIDEISVQLGVNIWIVRVVYYLV</sequence>